<reference evidence="2 3" key="1">
    <citation type="submission" date="2017-08" db="EMBL/GenBank/DDBJ databases">
        <title>The complete genome sequence of Maribacter sp. B1, isolated from deep-sea sediment.</title>
        <authorList>
            <person name="Wu Y.-H."/>
            <person name="Cheng H."/>
            <person name="Xu X.-W."/>
        </authorList>
    </citation>
    <scope>NUCLEOTIDE SEQUENCE [LARGE SCALE GENOMIC DNA]</scope>
    <source>
        <strain evidence="2 3">B1</strain>
    </source>
</reference>
<sequence length="319" mass="36953">MKLQTQISLEPASGQIDYSSRILLLGSCFSENIGKKLEYYKFQTFQNPFGILFHPLAIENLVQRTIEGKAYQQDEIFERDGIWRCFDAHSELSSGFKEELLKGLNDAIFHTAKALKESSHIIITLGTSWVYEHKERNAIVANCHKVPQKDFAKKLLSPAEIELSLQNVMALIQKVNPNAQIIFTISPVRHIKDGFVENQRSKAHLITAIHSVLSSRAQSKELAYFPSYEILMDELRDYRFYEKDMVHPNELAVDYIWEKFSKVFISEASLETMQEVKSIRQGMAHRPFIPDSEKHQLFLKNLKNRIKELQKKLPFIDFS</sequence>
<keyword evidence="3" id="KW-1185">Reference proteome</keyword>
<evidence type="ECO:0000259" key="1">
    <source>
        <dbReference type="Pfam" id="PF08885"/>
    </source>
</evidence>
<dbReference type="Proteomes" id="UP000215244">
    <property type="component" value="Chromosome"/>
</dbReference>
<dbReference type="InterPro" id="IPR036514">
    <property type="entry name" value="SGNH_hydro_sf"/>
</dbReference>
<gene>
    <name evidence="2" type="ORF">CJ263_12555</name>
</gene>
<feature type="domain" description="GSCFA" evidence="1">
    <location>
        <begin position="21"/>
        <end position="260"/>
    </location>
</feature>
<dbReference type="EMBL" id="CP022957">
    <property type="protein sequence ID" value="ASV32687.1"/>
    <property type="molecule type" value="Genomic_DNA"/>
</dbReference>
<proteinExistence type="predicted"/>
<dbReference type="OrthoDB" id="9807687at2"/>
<evidence type="ECO:0000313" key="3">
    <source>
        <dbReference type="Proteomes" id="UP000215244"/>
    </source>
</evidence>
<dbReference type="SUPFAM" id="SSF52266">
    <property type="entry name" value="SGNH hydrolase"/>
    <property type="match status" value="1"/>
</dbReference>
<name>A0A223VBM9_9FLAO</name>
<evidence type="ECO:0000313" key="2">
    <source>
        <dbReference type="EMBL" id="ASV32687.1"/>
    </source>
</evidence>
<accession>A0A223VBM9</accession>
<dbReference type="KEGG" id="marb:CJ263_12555"/>
<dbReference type="Gene3D" id="3.40.50.1110">
    <property type="entry name" value="SGNH hydrolase"/>
    <property type="match status" value="1"/>
</dbReference>
<dbReference type="Pfam" id="PF08885">
    <property type="entry name" value="GSCFA"/>
    <property type="match status" value="1"/>
</dbReference>
<dbReference type="GO" id="GO:0016788">
    <property type="term" value="F:hydrolase activity, acting on ester bonds"/>
    <property type="evidence" value="ECO:0007669"/>
    <property type="project" value="UniProtKB-ARBA"/>
</dbReference>
<dbReference type="AlphaFoldDB" id="A0A223VBM9"/>
<organism evidence="2 3">
    <name type="scientific">Maribacter cobaltidurans</name>
    <dbReference type="NCBI Taxonomy" id="1178778"/>
    <lineage>
        <taxon>Bacteria</taxon>
        <taxon>Pseudomonadati</taxon>
        <taxon>Bacteroidota</taxon>
        <taxon>Flavobacteriia</taxon>
        <taxon>Flavobacteriales</taxon>
        <taxon>Flavobacteriaceae</taxon>
        <taxon>Maribacter</taxon>
    </lineage>
</organism>
<protein>
    <submittedName>
        <fullName evidence="2">GSCFA domain-containing protein</fullName>
    </submittedName>
</protein>
<dbReference type="InterPro" id="IPR014982">
    <property type="entry name" value="GSCFA"/>
</dbReference>